<dbReference type="EMBL" id="BK032596">
    <property type="protein sequence ID" value="DAF50482.1"/>
    <property type="molecule type" value="Genomic_DNA"/>
</dbReference>
<name>A0A8S5SIU5_9CAUD</name>
<protein>
    <submittedName>
        <fullName evidence="1">DNA repair protein</fullName>
    </submittedName>
</protein>
<sequence>MSENMSIYNAVRSVPNEAIKPISAGRLKGFSDINPMWRIKKLTEMFGPCGVGWWYEITDKRIVDDNITQQRAVFLDILLFYVDPETGVASHGIPGTGGSSLVAQEKNGPYLSDECFKMALTDAISVASKALGLAADIYYAKDRSKYTAPGEAADYTPAPPPATAKVANVVIGGNADLPMVCTDCGKQIKDDEHDWSVKFYGKPLCRDCQRKNPRLKK</sequence>
<accession>A0A8S5SIU5</accession>
<evidence type="ECO:0000313" key="1">
    <source>
        <dbReference type="EMBL" id="DAF50482.1"/>
    </source>
</evidence>
<reference evidence="1" key="1">
    <citation type="journal article" date="2021" name="Proc. Natl. Acad. Sci. U.S.A.">
        <title>A Catalog of Tens of Thousands of Viruses from Human Metagenomes Reveals Hidden Associations with Chronic Diseases.</title>
        <authorList>
            <person name="Tisza M.J."/>
            <person name="Buck C.B."/>
        </authorList>
    </citation>
    <scope>NUCLEOTIDE SEQUENCE</scope>
    <source>
        <strain evidence="1">CtuIn11</strain>
    </source>
</reference>
<organism evidence="1">
    <name type="scientific">Myoviridae sp. ctuIn11</name>
    <dbReference type="NCBI Taxonomy" id="2827715"/>
    <lineage>
        <taxon>Viruses</taxon>
        <taxon>Duplodnaviria</taxon>
        <taxon>Heunggongvirae</taxon>
        <taxon>Uroviricota</taxon>
        <taxon>Caudoviricetes</taxon>
    </lineage>
</organism>
<proteinExistence type="predicted"/>